<comment type="caution">
    <text evidence="2">The sequence shown here is derived from an EMBL/GenBank/DDBJ whole genome shotgun (WGS) entry which is preliminary data.</text>
</comment>
<reference evidence="2" key="2">
    <citation type="submission" date="2020-11" db="EMBL/GenBank/DDBJ databases">
        <authorList>
            <person name="McCartney M.A."/>
            <person name="Auch B."/>
            <person name="Kono T."/>
            <person name="Mallez S."/>
            <person name="Becker A."/>
            <person name="Gohl D.M."/>
            <person name="Silverstein K.A.T."/>
            <person name="Koren S."/>
            <person name="Bechman K.B."/>
            <person name="Herman A."/>
            <person name="Abrahante J.E."/>
            <person name="Garbe J."/>
        </authorList>
    </citation>
    <scope>NUCLEOTIDE SEQUENCE</scope>
    <source>
        <strain evidence="2">Duluth1</strain>
        <tissue evidence="2">Whole animal</tissue>
    </source>
</reference>
<keyword evidence="3" id="KW-1185">Reference proteome</keyword>
<sequence length="129" mass="14393">MKKRNNRTSASRTHRPETTRRRPLTTLIAPHVSIPPPEALPSLSQTDAAFQGSQPPPLLPVSEPDPQESLPALAPSPLPDDESPLPLEELIPDAVVVGSFVVYSNFAVTRNVAKILEWYWWRVYTFSLK</sequence>
<evidence type="ECO:0000256" key="1">
    <source>
        <dbReference type="SAM" id="MobiDB-lite"/>
    </source>
</evidence>
<reference evidence="2" key="1">
    <citation type="journal article" date="2019" name="bioRxiv">
        <title>The Genome of the Zebra Mussel, Dreissena polymorpha: A Resource for Invasive Species Research.</title>
        <authorList>
            <person name="McCartney M.A."/>
            <person name="Auch B."/>
            <person name="Kono T."/>
            <person name="Mallez S."/>
            <person name="Zhang Y."/>
            <person name="Obille A."/>
            <person name="Becker A."/>
            <person name="Abrahante J.E."/>
            <person name="Garbe J."/>
            <person name="Badalamenti J.P."/>
            <person name="Herman A."/>
            <person name="Mangelson H."/>
            <person name="Liachko I."/>
            <person name="Sullivan S."/>
            <person name="Sone E.D."/>
            <person name="Koren S."/>
            <person name="Silverstein K.A.T."/>
            <person name="Beckman K.B."/>
            <person name="Gohl D.M."/>
        </authorList>
    </citation>
    <scope>NUCLEOTIDE SEQUENCE</scope>
    <source>
        <strain evidence="2">Duluth1</strain>
        <tissue evidence="2">Whole animal</tissue>
    </source>
</reference>
<dbReference type="AlphaFoldDB" id="A0A9D4MM02"/>
<evidence type="ECO:0000313" key="3">
    <source>
        <dbReference type="Proteomes" id="UP000828390"/>
    </source>
</evidence>
<accession>A0A9D4MM02</accession>
<organism evidence="2 3">
    <name type="scientific">Dreissena polymorpha</name>
    <name type="common">Zebra mussel</name>
    <name type="synonym">Mytilus polymorpha</name>
    <dbReference type="NCBI Taxonomy" id="45954"/>
    <lineage>
        <taxon>Eukaryota</taxon>
        <taxon>Metazoa</taxon>
        <taxon>Spiralia</taxon>
        <taxon>Lophotrochozoa</taxon>
        <taxon>Mollusca</taxon>
        <taxon>Bivalvia</taxon>
        <taxon>Autobranchia</taxon>
        <taxon>Heteroconchia</taxon>
        <taxon>Euheterodonta</taxon>
        <taxon>Imparidentia</taxon>
        <taxon>Neoheterodontei</taxon>
        <taxon>Myida</taxon>
        <taxon>Dreissenoidea</taxon>
        <taxon>Dreissenidae</taxon>
        <taxon>Dreissena</taxon>
    </lineage>
</organism>
<gene>
    <name evidence="2" type="ORF">DPMN_003554</name>
</gene>
<feature type="compositionally biased region" description="Low complexity" evidence="1">
    <location>
        <begin position="60"/>
        <end position="75"/>
    </location>
</feature>
<name>A0A9D4MM02_DREPO</name>
<proteinExistence type="predicted"/>
<dbReference type="EMBL" id="JAIWYP010000001">
    <property type="protein sequence ID" value="KAH3879648.1"/>
    <property type="molecule type" value="Genomic_DNA"/>
</dbReference>
<evidence type="ECO:0000313" key="2">
    <source>
        <dbReference type="EMBL" id="KAH3879648.1"/>
    </source>
</evidence>
<feature type="region of interest" description="Disordered" evidence="1">
    <location>
        <begin position="1"/>
        <end position="86"/>
    </location>
</feature>
<dbReference type="Proteomes" id="UP000828390">
    <property type="component" value="Unassembled WGS sequence"/>
</dbReference>
<protein>
    <submittedName>
        <fullName evidence="2">Uncharacterized protein</fullName>
    </submittedName>
</protein>
<feature type="compositionally biased region" description="Polar residues" evidence="1">
    <location>
        <begin position="42"/>
        <end position="52"/>
    </location>
</feature>